<reference evidence="2" key="1">
    <citation type="submission" date="2022-11" db="UniProtKB">
        <authorList>
            <consortium name="WormBaseParasite"/>
        </authorList>
    </citation>
    <scope>IDENTIFICATION</scope>
</reference>
<name>A0A914YZJ5_9BILA</name>
<proteinExistence type="predicted"/>
<sequence length="311" mass="36615">MFNLNPYLLVDHFDVLDHYWDYGKCTHAFYGTKYLLQFKKKKCENVTNIWLSKILVFNSSKISFSTILPKISRCEVTTLQLTACTMSESDLKFLTKWGKTERFFLREVTVFNSENIQLSLDGLLAYALYANEIRIETTFTTAETSKNLAKLNKTQKFKSFIVDELEGILDHELMYEFIKKNAGINSYFSIEFFQGDEMTQFFKELLKNQLRQLNWENILLKDAPSEYAYDDIYFYFNSFLNGIFNETNDYCGCWNGDGCSACLYKDDSLNDSSSSVKANEESMKEHPSLMTQIWHFFVKNIQNFFEWFIFL</sequence>
<dbReference type="Proteomes" id="UP000887577">
    <property type="component" value="Unplaced"/>
</dbReference>
<dbReference type="WBParaSite" id="PSU_v2.g3457.t1">
    <property type="protein sequence ID" value="PSU_v2.g3457.t1"/>
    <property type="gene ID" value="PSU_v2.g3457"/>
</dbReference>
<dbReference type="AlphaFoldDB" id="A0A914YZJ5"/>
<protein>
    <submittedName>
        <fullName evidence="2">F-box associated domain-containing protein</fullName>
    </submittedName>
</protein>
<organism evidence="1 2">
    <name type="scientific">Panagrolaimus superbus</name>
    <dbReference type="NCBI Taxonomy" id="310955"/>
    <lineage>
        <taxon>Eukaryota</taxon>
        <taxon>Metazoa</taxon>
        <taxon>Ecdysozoa</taxon>
        <taxon>Nematoda</taxon>
        <taxon>Chromadorea</taxon>
        <taxon>Rhabditida</taxon>
        <taxon>Tylenchina</taxon>
        <taxon>Panagrolaimomorpha</taxon>
        <taxon>Panagrolaimoidea</taxon>
        <taxon>Panagrolaimidae</taxon>
        <taxon>Panagrolaimus</taxon>
    </lineage>
</organism>
<accession>A0A914YZJ5</accession>
<keyword evidence="1" id="KW-1185">Reference proteome</keyword>
<evidence type="ECO:0000313" key="1">
    <source>
        <dbReference type="Proteomes" id="UP000887577"/>
    </source>
</evidence>
<evidence type="ECO:0000313" key="2">
    <source>
        <dbReference type="WBParaSite" id="PSU_v2.g3457.t1"/>
    </source>
</evidence>